<evidence type="ECO:0000313" key="2">
    <source>
        <dbReference type="EMBL" id="ALG15037.1"/>
    </source>
</evidence>
<dbReference type="InterPro" id="IPR005502">
    <property type="entry name" value="Ribosyl_crysJ1"/>
</dbReference>
<sequence length="306" mass="32598">MIVMTTDRRTPASNSLYGLALGDALGSQFFIPDNRGALERRQMPPSPWQWTDDAEMACSVFAVLHQSGHIDQDRLAASFATHHDFDRGYGPSVNRLLRLVREGGSWRDLASGLFDGQGSWGNGAAMRVAPLGAWFADDLDEAARQAALSAEVTHTHPDGVAGAVAVAVATALAVNLDPPAPRDFLDQVLQRVPRGRVHHGIWAARGLAHVPSPKIAVRELGNGRYTAAHDTVPFALWAAARNIEDYEQAIWITAGTGGDVDTTCAIVGGIVAAHVGVDGLPGSWRAACEPLPVWAGAWPGFPNPAR</sequence>
<dbReference type="PANTHER" id="PTHR16222:SF12">
    <property type="entry name" value="ADP-RIBOSYLGLYCOHYDROLASE-RELATED"/>
    <property type="match status" value="1"/>
</dbReference>
<dbReference type="PANTHER" id="PTHR16222">
    <property type="entry name" value="ADP-RIBOSYLGLYCOHYDROLASE"/>
    <property type="match status" value="1"/>
</dbReference>
<feature type="binding site" evidence="1">
    <location>
        <position position="262"/>
    </location>
    <ligand>
        <name>Mg(2+)</name>
        <dbReference type="ChEBI" id="CHEBI:18420"/>
        <label>1</label>
    </ligand>
</feature>
<evidence type="ECO:0008006" key="4">
    <source>
        <dbReference type="Google" id="ProtNLM"/>
    </source>
</evidence>
<dbReference type="SUPFAM" id="SSF101478">
    <property type="entry name" value="ADP-ribosylglycohydrolase"/>
    <property type="match status" value="1"/>
</dbReference>
<comment type="cofactor">
    <cofactor evidence="1">
        <name>Mg(2+)</name>
        <dbReference type="ChEBI" id="CHEBI:18420"/>
    </cofactor>
    <text evidence="1">Binds 2 magnesium ions per subunit.</text>
</comment>
<dbReference type="KEGG" id="kphy:AOZ06_24760"/>
<feature type="binding site" evidence="1">
    <location>
        <position position="261"/>
    </location>
    <ligand>
        <name>Mg(2+)</name>
        <dbReference type="ChEBI" id="CHEBI:18420"/>
        <label>1</label>
    </ligand>
</feature>
<keyword evidence="3" id="KW-1185">Reference proteome</keyword>
<reference evidence="2 3" key="1">
    <citation type="submission" date="2015-07" db="EMBL/GenBank/DDBJ databases">
        <title>Genome sequencing of Kibdelosporangium phytohabitans.</title>
        <authorList>
            <person name="Qin S."/>
            <person name="Xing K."/>
        </authorList>
    </citation>
    <scope>NUCLEOTIDE SEQUENCE [LARGE SCALE GENOMIC DNA]</scope>
    <source>
        <strain evidence="2 3">KLBMP1111</strain>
    </source>
</reference>
<accession>A0A0N9IJ50</accession>
<dbReference type="InterPro" id="IPR050792">
    <property type="entry name" value="ADP-ribosylglycohydrolase"/>
</dbReference>
<dbReference type="Pfam" id="PF03747">
    <property type="entry name" value="ADP_ribosyl_GH"/>
    <property type="match status" value="1"/>
</dbReference>
<feature type="binding site" evidence="1">
    <location>
        <position position="53"/>
    </location>
    <ligand>
        <name>Mg(2+)</name>
        <dbReference type="ChEBI" id="CHEBI:18420"/>
        <label>1</label>
    </ligand>
</feature>
<gene>
    <name evidence="2" type="ORF">AOZ06_24760</name>
</gene>
<dbReference type="EMBL" id="CP012752">
    <property type="protein sequence ID" value="ALG15037.1"/>
    <property type="molecule type" value="Genomic_DNA"/>
</dbReference>
<dbReference type="AlphaFoldDB" id="A0A0N9IJ50"/>
<dbReference type="InterPro" id="IPR036705">
    <property type="entry name" value="Ribosyl_crysJ1_sf"/>
</dbReference>
<evidence type="ECO:0000256" key="1">
    <source>
        <dbReference type="PIRSR" id="PIRSR605502-1"/>
    </source>
</evidence>
<dbReference type="Proteomes" id="UP000063699">
    <property type="component" value="Chromosome"/>
</dbReference>
<protein>
    <recommendedName>
        <fullName evidence="4">Hydrolase</fullName>
    </recommendedName>
</protein>
<evidence type="ECO:0000313" key="3">
    <source>
        <dbReference type="Proteomes" id="UP000063699"/>
    </source>
</evidence>
<feature type="binding site" evidence="1">
    <location>
        <position position="52"/>
    </location>
    <ligand>
        <name>Mg(2+)</name>
        <dbReference type="ChEBI" id="CHEBI:18420"/>
        <label>1</label>
    </ligand>
</feature>
<feature type="binding site" evidence="1">
    <location>
        <position position="259"/>
    </location>
    <ligand>
        <name>Mg(2+)</name>
        <dbReference type="ChEBI" id="CHEBI:18420"/>
        <label>1</label>
    </ligand>
</feature>
<name>A0A0N9IJ50_9PSEU</name>
<proteinExistence type="predicted"/>
<feature type="binding site" evidence="1">
    <location>
        <position position="51"/>
    </location>
    <ligand>
        <name>Mg(2+)</name>
        <dbReference type="ChEBI" id="CHEBI:18420"/>
        <label>1</label>
    </ligand>
</feature>
<dbReference type="GO" id="GO:0046872">
    <property type="term" value="F:metal ion binding"/>
    <property type="evidence" value="ECO:0007669"/>
    <property type="project" value="UniProtKB-KW"/>
</dbReference>
<keyword evidence="1" id="KW-0460">Magnesium</keyword>
<dbReference type="Gene3D" id="1.10.4080.10">
    <property type="entry name" value="ADP-ribosylation/Crystallin J1"/>
    <property type="match status" value="1"/>
</dbReference>
<keyword evidence="1" id="KW-0479">Metal-binding</keyword>
<organism evidence="2 3">
    <name type="scientific">Kibdelosporangium phytohabitans</name>
    <dbReference type="NCBI Taxonomy" id="860235"/>
    <lineage>
        <taxon>Bacteria</taxon>
        <taxon>Bacillati</taxon>
        <taxon>Actinomycetota</taxon>
        <taxon>Actinomycetes</taxon>
        <taxon>Pseudonocardiales</taxon>
        <taxon>Pseudonocardiaceae</taxon>
        <taxon>Kibdelosporangium</taxon>
    </lineage>
</organism>
<dbReference type="STRING" id="860235.AOZ06_24760"/>